<organism evidence="2 3">
    <name type="scientific">Yersinia enterocolitica LC20</name>
    <dbReference type="NCBI Taxonomy" id="1443113"/>
    <lineage>
        <taxon>Bacteria</taxon>
        <taxon>Pseudomonadati</taxon>
        <taxon>Pseudomonadota</taxon>
        <taxon>Gammaproteobacteria</taxon>
        <taxon>Enterobacterales</taxon>
        <taxon>Yersiniaceae</taxon>
        <taxon>Yersinia</taxon>
    </lineage>
</organism>
<name>A0A7U5PGU6_YEREN</name>
<proteinExistence type="predicted"/>
<reference evidence="2 3" key="1">
    <citation type="submission" date="2017-11" db="EMBL/GenBank/DDBJ databases">
        <title>The complete genome sequence and comparative genome analysis of Yersinia enterocolitica strain LC20.</title>
        <authorList>
            <person name="Shi G."/>
            <person name="Su M."/>
            <person name="Liang J."/>
            <person name="Gu W."/>
            <person name="Xiao Y."/>
            <person name="Zhang Z."/>
            <person name="Qiu H."/>
            <person name="Duan R."/>
            <person name="Zhang Z."/>
            <person name="Li Y."/>
            <person name="Zhang X."/>
            <person name="Ling Y."/>
            <person name="Song L."/>
            <person name="Chen M."/>
            <person name="Zhao Y."/>
            <person name="Wu J."/>
            <person name="Jing H."/>
            <person name="Xiao J."/>
            <person name="Wang X."/>
        </authorList>
    </citation>
    <scope>NUCLEOTIDE SEQUENCE [LARGE SCALE GENOMIC DNA]</scope>
    <source>
        <strain evidence="2 3">LC20</strain>
    </source>
</reference>
<evidence type="ECO:0000313" key="2">
    <source>
        <dbReference type="EMBL" id="ATX62914.1"/>
    </source>
</evidence>
<evidence type="ECO:0000313" key="3">
    <source>
        <dbReference type="Proteomes" id="UP000230961"/>
    </source>
</evidence>
<keyword evidence="1" id="KW-1133">Transmembrane helix</keyword>
<keyword evidence="1" id="KW-0812">Transmembrane</keyword>
<sequence>MYIAYGLASWGEVKCRQIAASLPLGLIESVLSAYSDLHASQQKTIASWRYQIPITVWAFLIFISISINILFGYSAKEGVNNKMLILLLPFLTAISLFIIAEIDIPGEGIIHVIPIDLEALKSIVSKK</sequence>
<feature type="transmembrane region" description="Helical" evidence="1">
    <location>
        <begin position="83"/>
        <end position="100"/>
    </location>
</feature>
<dbReference type="EMBL" id="CP007448">
    <property type="protein sequence ID" value="ATX62914.1"/>
    <property type="molecule type" value="Genomic_DNA"/>
</dbReference>
<protein>
    <submittedName>
        <fullName evidence="2">Uncharacterized protein</fullName>
    </submittedName>
</protein>
<dbReference type="KEGG" id="yel:LC20_08165"/>
<accession>A0A7U5PGU6</accession>
<feature type="transmembrane region" description="Helical" evidence="1">
    <location>
        <begin position="50"/>
        <end position="71"/>
    </location>
</feature>
<evidence type="ECO:0000256" key="1">
    <source>
        <dbReference type="SAM" id="Phobius"/>
    </source>
</evidence>
<dbReference type="Proteomes" id="UP000230961">
    <property type="component" value="Chromosome"/>
</dbReference>
<keyword evidence="1" id="KW-0472">Membrane</keyword>
<dbReference type="AlphaFoldDB" id="A0A7U5PGU6"/>
<gene>
    <name evidence="2" type="ORF">LC20_08165</name>
</gene>